<protein>
    <submittedName>
        <fullName evidence="3">Insulin-like 1B</fullName>
    </submittedName>
</protein>
<feature type="signal peptide" evidence="1">
    <location>
        <begin position="1"/>
        <end position="20"/>
    </location>
</feature>
<dbReference type="InterPro" id="IPR016179">
    <property type="entry name" value="Insulin-like"/>
</dbReference>
<dbReference type="SUPFAM" id="SSF56994">
    <property type="entry name" value="Insulin-like"/>
    <property type="match status" value="1"/>
</dbReference>
<sequence length="142" mass="16185">MREVRSVLVALLCMLSQVTGMPEYTCGVDARPHLEGLCGPRLTRARDNLCFLLTADFPEYFGKRSVKDFFNRPVKDFVDMGILADEMTEAPMDQKESKLYNSWSAVRSLSKRIEPMSHIQKRGMVCDCCYNKCLPSVLAQYC</sequence>
<proteinExistence type="evidence at transcript level"/>
<dbReference type="AlphaFoldDB" id="A0A1S6JQ26"/>
<dbReference type="PIRSF" id="PIRSF018431">
    <property type="entry name" value="Molluscan_insulin_rel_peptide"/>
    <property type="match status" value="1"/>
</dbReference>
<dbReference type="InterPro" id="IPR036438">
    <property type="entry name" value="Insulin-like_sf"/>
</dbReference>
<evidence type="ECO:0000259" key="2">
    <source>
        <dbReference type="SMART" id="SM00078"/>
    </source>
</evidence>
<evidence type="ECO:0000313" key="3">
    <source>
        <dbReference type="EMBL" id="AQS80517.1"/>
    </source>
</evidence>
<dbReference type="GO" id="GO:0005576">
    <property type="term" value="C:extracellular region"/>
    <property type="evidence" value="ECO:0007669"/>
    <property type="project" value="InterPro"/>
</dbReference>
<name>A0A1S6JQ26_9CAEN</name>
<feature type="chain" id="PRO_5012322924" evidence="1">
    <location>
        <begin position="21"/>
        <end position="142"/>
    </location>
</feature>
<dbReference type="SMART" id="SM00078">
    <property type="entry name" value="IlGF"/>
    <property type="match status" value="1"/>
</dbReference>
<dbReference type="GO" id="GO:0005179">
    <property type="term" value="F:hormone activity"/>
    <property type="evidence" value="ECO:0007669"/>
    <property type="project" value="UniProtKB-KW"/>
</dbReference>
<accession>A0A1S6JQ26</accession>
<feature type="domain" description="Insulin-like" evidence="2">
    <location>
        <begin position="35"/>
        <end position="142"/>
    </location>
</feature>
<dbReference type="Gene3D" id="1.10.100.10">
    <property type="entry name" value="Insulin-like"/>
    <property type="match status" value="1"/>
</dbReference>
<organism evidence="3">
    <name type="scientific">Charonia tritonis</name>
    <name type="common">giant triton snail</name>
    <dbReference type="NCBI Taxonomy" id="1960912"/>
    <lineage>
        <taxon>Eukaryota</taxon>
        <taxon>Metazoa</taxon>
        <taxon>Spiralia</taxon>
        <taxon>Lophotrochozoa</taxon>
        <taxon>Mollusca</taxon>
        <taxon>Gastropoda</taxon>
        <taxon>Caenogastropoda</taxon>
        <taxon>Littorinimorpha</taxon>
        <taxon>Tonnoidea</taxon>
        <taxon>Ranellidae</taxon>
        <taxon>Charonia</taxon>
    </lineage>
</organism>
<reference evidence="3" key="1">
    <citation type="journal article" date="2017" name="Peptides">
        <title>Neuropeptides encoded within a neural transcriptome of the giant triton snail Charonia tritonis, a Crown-of-Thorns Starfish predator.</title>
        <authorList>
            <person name="Bose U."/>
            <person name="Suwansa-Ard S."/>
            <person name="Maikaeo L."/>
            <person name="Motti C.A."/>
            <person name="Hall M.R."/>
            <person name="Cummins S.F."/>
        </authorList>
    </citation>
    <scope>NUCLEOTIDE SEQUENCE</scope>
    <source>
        <tissue evidence="3">Nervous tissue</tissue>
    </source>
</reference>
<keyword evidence="1" id="KW-0732">Signal</keyword>
<dbReference type="Pfam" id="PF00049">
    <property type="entry name" value="Insulin"/>
    <property type="match status" value="1"/>
</dbReference>
<dbReference type="EMBL" id="KY287986">
    <property type="protein sequence ID" value="AQS80517.1"/>
    <property type="molecule type" value="mRNA"/>
</dbReference>
<evidence type="ECO:0000256" key="1">
    <source>
        <dbReference type="SAM" id="SignalP"/>
    </source>
</evidence>